<dbReference type="Gene3D" id="3.20.20.100">
    <property type="entry name" value="NADP-dependent oxidoreductase domain"/>
    <property type="match status" value="1"/>
</dbReference>
<dbReference type="RefSeq" id="WP_257927296.1">
    <property type="nucleotide sequence ID" value="NZ_JAMXQV010000053.1"/>
</dbReference>
<organism evidence="5 6">
    <name type="scientific">Amycolatopsis iheyensis</name>
    <dbReference type="NCBI Taxonomy" id="2945988"/>
    <lineage>
        <taxon>Bacteria</taxon>
        <taxon>Bacillati</taxon>
        <taxon>Actinomycetota</taxon>
        <taxon>Actinomycetes</taxon>
        <taxon>Pseudonocardiales</taxon>
        <taxon>Pseudonocardiaceae</taxon>
        <taxon>Amycolatopsis</taxon>
    </lineage>
</organism>
<sequence>MRRRQLGDRAVPVLSLGSWNTWDRVGFGEAVTMIARAAELGCAFFDVAHYDMGPHAENARTDLIFGEAVREAGLAREDWLYCGKLWLWDYLRTGFGPQLRTALERVGTGHADFVVVGDYFGELDVERVVADVAEQIDAGRFTAWGVNNWRFADVRAAIDVARRRGLVPPSFVQLKYSLVRRSMAEGEYYAPLFESGELALQASDIFEGGLLVGNLRPDRKIGADVGGIRDRIAGAWPAVRRVAGELGVSPAQLGIAFCLANPATANVLVGASRLAQLEENAAAVELADTLGAERIRVLTEEFSLDREVAADGTW</sequence>
<evidence type="ECO:0000313" key="6">
    <source>
        <dbReference type="Proteomes" id="UP001144096"/>
    </source>
</evidence>
<dbReference type="AlphaFoldDB" id="A0A9X2NL55"/>
<dbReference type="EMBL" id="JAMXQV010000053">
    <property type="protein sequence ID" value="MCR6490724.1"/>
    <property type="molecule type" value="Genomic_DNA"/>
</dbReference>
<keyword evidence="2" id="KW-0521">NADP</keyword>
<evidence type="ECO:0000259" key="4">
    <source>
        <dbReference type="Pfam" id="PF00248"/>
    </source>
</evidence>
<gene>
    <name evidence="5" type="ORF">M8542_48810</name>
</gene>
<dbReference type="InterPro" id="IPR036812">
    <property type="entry name" value="NAD(P)_OxRdtase_dom_sf"/>
</dbReference>
<reference evidence="5" key="1">
    <citation type="submission" date="2022-06" db="EMBL/GenBank/DDBJ databases">
        <title>Amycolatopsis iheyaensis sp. nov., a new species of the genus Amycolatopsis isolated from soil in Iheya island, Japan.</title>
        <authorList>
            <person name="Ngamcharungchit C."/>
            <person name="Kanto H."/>
            <person name="Take A."/>
            <person name="Intra B."/>
            <person name="Matsumoto A."/>
            <person name="Panbangred W."/>
            <person name="Inahashi Y."/>
        </authorList>
    </citation>
    <scope>NUCLEOTIDE SEQUENCE</scope>
    <source>
        <strain evidence="5">OK19-0408</strain>
    </source>
</reference>
<evidence type="ECO:0000256" key="1">
    <source>
        <dbReference type="ARBA" id="ARBA00006515"/>
    </source>
</evidence>
<dbReference type="InterPro" id="IPR023210">
    <property type="entry name" value="NADP_OxRdtase_dom"/>
</dbReference>
<evidence type="ECO:0000256" key="3">
    <source>
        <dbReference type="ARBA" id="ARBA00023002"/>
    </source>
</evidence>
<comment type="caution">
    <text evidence="5">The sequence shown here is derived from an EMBL/GenBank/DDBJ whole genome shotgun (WGS) entry which is preliminary data.</text>
</comment>
<dbReference type="Proteomes" id="UP001144096">
    <property type="component" value="Unassembled WGS sequence"/>
</dbReference>
<dbReference type="Pfam" id="PF00248">
    <property type="entry name" value="Aldo_ket_red"/>
    <property type="match status" value="1"/>
</dbReference>
<keyword evidence="6" id="KW-1185">Reference proteome</keyword>
<dbReference type="SUPFAM" id="SSF51430">
    <property type="entry name" value="NAD(P)-linked oxidoreductase"/>
    <property type="match status" value="1"/>
</dbReference>
<dbReference type="GO" id="GO:0016491">
    <property type="term" value="F:oxidoreductase activity"/>
    <property type="evidence" value="ECO:0007669"/>
    <property type="project" value="UniProtKB-KW"/>
</dbReference>
<evidence type="ECO:0000256" key="2">
    <source>
        <dbReference type="ARBA" id="ARBA00022857"/>
    </source>
</evidence>
<dbReference type="PANTHER" id="PTHR43150:SF2">
    <property type="entry name" value="HYPERKINETIC, ISOFORM M"/>
    <property type="match status" value="1"/>
</dbReference>
<protein>
    <submittedName>
        <fullName evidence="5">Aldo/keto reductase</fullName>
    </submittedName>
</protein>
<feature type="domain" description="NADP-dependent oxidoreductase" evidence="4">
    <location>
        <begin position="14"/>
        <end position="286"/>
    </location>
</feature>
<proteinExistence type="inferred from homology"/>
<dbReference type="InterPro" id="IPR005399">
    <property type="entry name" value="K_chnl_volt-dep_bsu_KCNAB-rel"/>
</dbReference>
<comment type="similarity">
    <text evidence="1">Belongs to the shaker potassium channel beta subunit family.</text>
</comment>
<accession>A0A9X2NL55</accession>
<evidence type="ECO:0000313" key="5">
    <source>
        <dbReference type="EMBL" id="MCR6490724.1"/>
    </source>
</evidence>
<dbReference type="PANTHER" id="PTHR43150">
    <property type="entry name" value="HYPERKINETIC, ISOFORM M"/>
    <property type="match status" value="1"/>
</dbReference>
<name>A0A9X2NL55_9PSEU</name>
<keyword evidence="3" id="KW-0560">Oxidoreductase</keyword>